<evidence type="ECO:0000256" key="6">
    <source>
        <dbReference type="RuleBase" id="RU361216"/>
    </source>
</evidence>
<feature type="region of interest" description="Disordered" evidence="7">
    <location>
        <begin position="1"/>
        <end position="45"/>
    </location>
</feature>
<dbReference type="Pfam" id="PF00375">
    <property type="entry name" value="SDF"/>
    <property type="match status" value="2"/>
</dbReference>
<evidence type="ECO:0000256" key="1">
    <source>
        <dbReference type="ARBA" id="ARBA00004141"/>
    </source>
</evidence>
<dbReference type="SUPFAM" id="SSF118215">
    <property type="entry name" value="Proton glutamate symport protein"/>
    <property type="match status" value="2"/>
</dbReference>
<organism evidence="9">
    <name type="scientific">Naegleria gruberi</name>
    <name type="common">Amoeba</name>
    <dbReference type="NCBI Taxonomy" id="5762"/>
    <lineage>
        <taxon>Eukaryota</taxon>
        <taxon>Discoba</taxon>
        <taxon>Heterolobosea</taxon>
        <taxon>Tetramitia</taxon>
        <taxon>Eutetramitia</taxon>
        <taxon>Vahlkampfiidae</taxon>
        <taxon>Naegleria</taxon>
    </lineage>
</organism>
<feature type="region of interest" description="Disordered" evidence="7">
    <location>
        <begin position="186"/>
        <end position="225"/>
    </location>
</feature>
<dbReference type="AlphaFoldDB" id="D2UZA4"/>
<dbReference type="STRING" id="5762.D2UZA4"/>
<dbReference type="GO" id="GO:0005313">
    <property type="term" value="F:L-glutamate transmembrane transporter activity"/>
    <property type="evidence" value="ECO:0007669"/>
    <property type="project" value="TreeGrafter"/>
</dbReference>
<protein>
    <recommendedName>
        <fullName evidence="6">Amino acid transporter</fullName>
    </recommendedName>
</protein>
<evidence type="ECO:0000256" key="5">
    <source>
        <dbReference type="ARBA" id="ARBA00023136"/>
    </source>
</evidence>
<feature type="transmembrane region" description="Helical" evidence="6">
    <location>
        <begin position="241"/>
        <end position="267"/>
    </location>
</feature>
<dbReference type="InterPro" id="IPR050746">
    <property type="entry name" value="DAACS"/>
</dbReference>
<feature type="transmembrane region" description="Helical" evidence="6">
    <location>
        <begin position="468"/>
        <end position="488"/>
    </location>
</feature>
<feature type="transmembrane region" description="Helical" evidence="6">
    <location>
        <begin position="392"/>
        <end position="418"/>
    </location>
</feature>
<dbReference type="GO" id="GO:0015175">
    <property type="term" value="F:neutral L-amino acid transmembrane transporter activity"/>
    <property type="evidence" value="ECO:0007669"/>
    <property type="project" value="TreeGrafter"/>
</dbReference>
<dbReference type="EMBL" id="GG738846">
    <property type="protein sequence ID" value="EFC50116.1"/>
    <property type="molecule type" value="Genomic_DNA"/>
</dbReference>
<feature type="compositionally biased region" description="Low complexity" evidence="7">
    <location>
        <begin position="212"/>
        <end position="225"/>
    </location>
</feature>
<dbReference type="PANTHER" id="PTHR11958">
    <property type="entry name" value="SODIUM/DICARBOXYLATE SYMPORTER-RELATED"/>
    <property type="match status" value="1"/>
</dbReference>
<feature type="compositionally biased region" description="Low complexity" evidence="7">
    <location>
        <begin position="26"/>
        <end position="37"/>
    </location>
</feature>
<keyword evidence="4 6" id="KW-1133">Transmembrane helix</keyword>
<feature type="transmembrane region" description="Helical" evidence="6">
    <location>
        <begin position="103"/>
        <end position="130"/>
    </location>
</feature>
<dbReference type="eggNOG" id="KOG3787">
    <property type="taxonomic scope" value="Eukaryota"/>
</dbReference>
<dbReference type="InterPro" id="IPR036458">
    <property type="entry name" value="Na:dicarbo_symporter_sf"/>
</dbReference>
<evidence type="ECO:0000256" key="2">
    <source>
        <dbReference type="ARBA" id="ARBA00022448"/>
    </source>
</evidence>
<evidence type="ECO:0000313" key="9">
    <source>
        <dbReference type="Proteomes" id="UP000006671"/>
    </source>
</evidence>
<evidence type="ECO:0000256" key="7">
    <source>
        <dbReference type="SAM" id="MobiDB-lite"/>
    </source>
</evidence>
<dbReference type="OrthoDB" id="5877963at2759"/>
<dbReference type="PANTHER" id="PTHR11958:SF63">
    <property type="entry name" value="AMINO ACID TRANSPORTER"/>
    <property type="match status" value="1"/>
</dbReference>
<feature type="transmembrane region" description="Helical" evidence="6">
    <location>
        <begin position="157"/>
        <end position="178"/>
    </location>
</feature>
<dbReference type="GO" id="GO:0015501">
    <property type="term" value="F:glutamate:sodium symporter activity"/>
    <property type="evidence" value="ECO:0007669"/>
    <property type="project" value="TreeGrafter"/>
</dbReference>
<keyword evidence="2 6" id="KW-0813">Transport</keyword>
<feature type="compositionally biased region" description="Low complexity" evidence="7">
    <location>
        <begin position="625"/>
        <end position="637"/>
    </location>
</feature>
<proteinExistence type="inferred from homology"/>
<dbReference type="InterPro" id="IPR001991">
    <property type="entry name" value="Na-dicarboxylate_symporter"/>
</dbReference>
<keyword evidence="6" id="KW-0769">Symport</keyword>
<gene>
    <name evidence="8" type="ORF">NAEGRDRAFT_77902</name>
</gene>
<comment type="subcellular location">
    <subcellularLocation>
        <location evidence="1 6">Membrane</location>
        <topology evidence="1 6">Multi-pass membrane protein</topology>
    </subcellularLocation>
</comment>
<keyword evidence="3 6" id="KW-0812">Transmembrane</keyword>
<dbReference type="RefSeq" id="XP_002682860.1">
    <property type="nucleotide sequence ID" value="XM_002682814.1"/>
</dbReference>
<dbReference type="PRINTS" id="PR00173">
    <property type="entry name" value="EDTRNSPORT"/>
</dbReference>
<dbReference type="GeneID" id="8863247"/>
<accession>D2UZA4</accession>
<feature type="transmembrane region" description="Helical" evidence="6">
    <location>
        <begin position="433"/>
        <end position="456"/>
    </location>
</feature>
<feature type="compositionally biased region" description="Polar residues" evidence="7">
    <location>
        <begin position="191"/>
        <end position="209"/>
    </location>
</feature>
<dbReference type="KEGG" id="ngr:NAEGRDRAFT_77902"/>
<feature type="transmembrane region" description="Helical" evidence="6">
    <location>
        <begin position="362"/>
        <end position="380"/>
    </location>
</feature>
<evidence type="ECO:0000313" key="8">
    <source>
        <dbReference type="EMBL" id="EFC50116.1"/>
    </source>
</evidence>
<dbReference type="Gene3D" id="1.10.3860.10">
    <property type="entry name" value="Sodium:dicarboxylate symporter"/>
    <property type="match status" value="2"/>
</dbReference>
<sequence>MTMYGALESQDGEDHLSGIGGGSASHNNNTTMMMDNHNNNRRRRTHQHDVMEDDETAQELTSFSMLNAHPTVDPIAVENDELGLDGQLEVQDKSKFVRFLRMLWNWIIHNLMLILTLIGVVLGLIIGISLNVSAHGSNPTIEISQMTIDFLKLPGELFLRALNCLIVPLIVSSMVTSITSIVDTIKENDTPPANSRQSIDNSQDSNTEPIVSGSTNNNNNGTMNDNYAQVQKKKHSALMKMACLTLSFYLMTTFIAVVTGLVMVNLIQPGKININQNNETTQSTLYFNNQPSINLQGEMYPIGGVMGVFATNMLMDTSINGTNNSTGGDKSSYHQIISIIESFVPNNLIDAASNTVGGSVNVLGLIVFSIFFALVMLAVGEPAKPIIKIFNSLNVIILKMVSIIICYAPIGIMFLIIWRCVKEKDLLQAMSQLALYIATVFSGLAFHSFVTLTFLYTILVRRNILKHLLAVFPALLTGMGTASSSATLPLTMKCCEERGNIQREVASFVLPLGSTVNMDGTASYEAVACIFIAQALGIELSIGQMIIVAITATLASIGAAGIPEAGLVTLILVIESVGLPKESVGLILSVDWFLDRARTTVNIYGDTIAAGVVNRYVRFDEISSENSPSASANSTTIEKNTTEKTRLV</sequence>
<name>D2UZA4_NAEGR</name>
<keyword evidence="5 6" id="KW-0472">Membrane</keyword>
<reference evidence="8 9" key="1">
    <citation type="journal article" date="2010" name="Cell">
        <title>The genome of Naegleria gruberi illuminates early eukaryotic versatility.</title>
        <authorList>
            <person name="Fritz-Laylin L.K."/>
            <person name="Prochnik S.E."/>
            <person name="Ginger M.L."/>
            <person name="Dacks J.B."/>
            <person name="Carpenter M.L."/>
            <person name="Field M.C."/>
            <person name="Kuo A."/>
            <person name="Paredez A."/>
            <person name="Chapman J."/>
            <person name="Pham J."/>
            <person name="Shu S."/>
            <person name="Neupane R."/>
            <person name="Cipriano M."/>
            <person name="Mancuso J."/>
            <person name="Tu H."/>
            <person name="Salamov A."/>
            <person name="Lindquist E."/>
            <person name="Shapiro H."/>
            <person name="Lucas S."/>
            <person name="Grigoriev I.V."/>
            <person name="Cande W.Z."/>
            <person name="Fulton C."/>
            <person name="Rokhsar D.S."/>
            <person name="Dawson S.C."/>
        </authorList>
    </citation>
    <scope>NUCLEOTIDE SEQUENCE [LARGE SCALE GENOMIC DNA]</scope>
    <source>
        <strain evidence="8 9">NEG-M</strain>
    </source>
</reference>
<dbReference type="GO" id="GO:0005886">
    <property type="term" value="C:plasma membrane"/>
    <property type="evidence" value="ECO:0007669"/>
    <property type="project" value="TreeGrafter"/>
</dbReference>
<comment type="similarity">
    <text evidence="6">Belongs to the dicarboxylate/amino acid:cation symporter (DAACS) (TC 2.A.23) family.</text>
</comment>
<keyword evidence="9" id="KW-1185">Reference proteome</keyword>
<evidence type="ECO:0000256" key="4">
    <source>
        <dbReference type="ARBA" id="ARBA00022989"/>
    </source>
</evidence>
<dbReference type="VEuPathDB" id="AmoebaDB:NAEGRDRAFT_77902"/>
<dbReference type="InParanoid" id="D2UZA4"/>
<dbReference type="Proteomes" id="UP000006671">
    <property type="component" value="Unassembled WGS sequence"/>
</dbReference>
<feature type="region of interest" description="Disordered" evidence="7">
    <location>
        <begin position="625"/>
        <end position="648"/>
    </location>
</feature>
<evidence type="ECO:0000256" key="3">
    <source>
        <dbReference type="ARBA" id="ARBA00022692"/>
    </source>
</evidence>